<protein>
    <submittedName>
        <fullName evidence="5">Myb-like DNA-binding protein</fullName>
    </submittedName>
</protein>
<evidence type="ECO:0000313" key="5">
    <source>
        <dbReference type="EMBL" id="KAG7362265.1"/>
    </source>
</evidence>
<evidence type="ECO:0000313" key="4">
    <source>
        <dbReference type="EMBL" id="KAG7337879.1"/>
    </source>
</evidence>
<evidence type="ECO:0000259" key="2">
    <source>
        <dbReference type="PROSITE" id="PS50090"/>
    </source>
</evidence>
<evidence type="ECO:0000259" key="3">
    <source>
        <dbReference type="PROSITE" id="PS51294"/>
    </source>
</evidence>
<reference evidence="5" key="2">
    <citation type="submission" date="2021-04" db="EMBL/GenBank/DDBJ databases">
        <authorList>
            <person name="Podell S."/>
        </authorList>
    </citation>
    <scope>NUCLEOTIDE SEQUENCE</scope>
    <source>
        <strain evidence="5">Hildebrandi</strain>
    </source>
</reference>
<feature type="domain" description="Myb-like" evidence="2">
    <location>
        <begin position="140"/>
        <end position="190"/>
    </location>
</feature>
<organism evidence="5 6">
    <name type="scientific">Nitzschia inconspicua</name>
    <dbReference type="NCBI Taxonomy" id="303405"/>
    <lineage>
        <taxon>Eukaryota</taxon>
        <taxon>Sar</taxon>
        <taxon>Stramenopiles</taxon>
        <taxon>Ochrophyta</taxon>
        <taxon>Bacillariophyta</taxon>
        <taxon>Bacillariophyceae</taxon>
        <taxon>Bacillariophycidae</taxon>
        <taxon>Bacillariales</taxon>
        <taxon>Bacillariaceae</taxon>
        <taxon>Nitzschia</taxon>
    </lineage>
</organism>
<dbReference type="OrthoDB" id="47994at2759"/>
<dbReference type="CDD" id="cd00167">
    <property type="entry name" value="SANT"/>
    <property type="match status" value="2"/>
</dbReference>
<dbReference type="EMBL" id="JAGRRH010000012">
    <property type="protein sequence ID" value="KAG7362265.1"/>
    <property type="molecule type" value="Genomic_DNA"/>
</dbReference>
<dbReference type="Pfam" id="PF13921">
    <property type="entry name" value="Myb_DNA-bind_6"/>
    <property type="match status" value="1"/>
</dbReference>
<dbReference type="PROSITE" id="PS50090">
    <property type="entry name" value="MYB_LIKE"/>
    <property type="match status" value="2"/>
</dbReference>
<evidence type="ECO:0000313" key="6">
    <source>
        <dbReference type="Proteomes" id="UP000693970"/>
    </source>
</evidence>
<proteinExistence type="predicted"/>
<name>A0A9K3LI75_9STRA</name>
<feature type="domain" description="HTH myb-type" evidence="3">
    <location>
        <begin position="140"/>
        <end position="194"/>
    </location>
</feature>
<feature type="region of interest" description="Disordered" evidence="1">
    <location>
        <begin position="1"/>
        <end position="56"/>
    </location>
</feature>
<dbReference type="Proteomes" id="UP000693970">
    <property type="component" value="Unassembled WGS sequence"/>
</dbReference>
<dbReference type="GO" id="GO:0005634">
    <property type="term" value="C:nucleus"/>
    <property type="evidence" value="ECO:0007669"/>
    <property type="project" value="TreeGrafter"/>
</dbReference>
<keyword evidence="6" id="KW-1185">Reference proteome</keyword>
<dbReference type="GO" id="GO:0000981">
    <property type="term" value="F:DNA-binding transcription factor activity, RNA polymerase II-specific"/>
    <property type="evidence" value="ECO:0007669"/>
    <property type="project" value="TreeGrafter"/>
</dbReference>
<dbReference type="PANTHER" id="PTHR45614">
    <property type="entry name" value="MYB PROTEIN-RELATED"/>
    <property type="match status" value="1"/>
</dbReference>
<dbReference type="PROSITE" id="PS51294">
    <property type="entry name" value="HTH_MYB"/>
    <property type="match status" value="1"/>
</dbReference>
<gene>
    <name evidence="4" type="ORF">IV203_017756</name>
    <name evidence="5" type="ORF">IV203_025931</name>
</gene>
<dbReference type="AlphaFoldDB" id="A0A9K3LI75"/>
<dbReference type="PANTHER" id="PTHR45614:SF274">
    <property type="entry name" value="MYB-LIKE DNA-BINDING PROTEIN"/>
    <property type="match status" value="1"/>
</dbReference>
<dbReference type="EMBL" id="JAGRRH010000071">
    <property type="protein sequence ID" value="KAG7337879.1"/>
    <property type="molecule type" value="Genomic_DNA"/>
</dbReference>
<dbReference type="InterPro" id="IPR050560">
    <property type="entry name" value="MYB_TF"/>
</dbReference>
<dbReference type="InterPro" id="IPR017930">
    <property type="entry name" value="Myb_dom"/>
</dbReference>
<feature type="compositionally biased region" description="Polar residues" evidence="1">
    <location>
        <begin position="11"/>
        <end position="27"/>
    </location>
</feature>
<dbReference type="SMART" id="SM00717">
    <property type="entry name" value="SANT"/>
    <property type="match status" value="2"/>
</dbReference>
<feature type="domain" description="Myb-like" evidence="2">
    <location>
        <begin position="81"/>
        <end position="139"/>
    </location>
</feature>
<reference evidence="5" key="1">
    <citation type="journal article" date="2021" name="Sci. Rep.">
        <title>Diploid genomic architecture of Nitzschia inconspicua, an elite biomass production diatom.</title>
        <authorList>
            <person name="Oliver A."/>
            <person name="Podell S."/>
            <person name="Pinowska A."/>
            <person name="Traller J.C."/>
            <person name="Smith S.R."/>
            <person name="McClure R."/>
            <person name="Beliaev A."/>
            <person name="Bohutskyi P."/>
            <person name="Hill E.A."/>
            <person name="Rabines A."/>
            <person name="Zheng H."/>
            <person name="Allen L.Z."/>
            <person name="Kuo A."/>
            <person name="Grigoriev I.V."/>
            <person name="Allen A.E."/>
            <person name="Hazlebeck D."/>
            <person name="Allen E.E."/>
        </authorList>
    </citation>
    <scope>NUCLEOTIDE SEQUENCE</scope>
    <source>
        <strain evidence="5">Hildebrandi</strain>
    </source>
</reference>
<accession>A0A9K3LI75</accession>
<dbReference type="GO" id="GO:0000978">
    <property type="term" value="F:RNA polymerase II cis-regulatory region sequence-specific DNA binding"/>
    <property type="evidence" value="ECO:0007669"/>
    <property type="project" value="TreeGrafter"/>
</dbReference>
<sequence length="307" mass="34033">MNIHPFKASGDNISNSAGSIVRESSSPVLDKDAKTVPSIERISNRSSNTSGSALHPTWSSNSSFSLGNVLPSVASCGKRKGNRTRKSAWSEMEDNIIISLVSEAGTSKPNWPKIANEINSFSNAQRKGKQCRERYLNHLRPDIKKGGWTKEEEEMIRYYHQMFGNKWSAMAQVMKNRTDNDIKNKFYSMNRSAKRKKKCQLAGSNTKESRKAPPAAAAFQATGWQQSFQPYSQLANTYFDNQPAFGPPQRQQTLPLYAGDSLFRGIPLSANATCFGEPSYEQYGSIVPTVTDGGTPGGIFTSQYYQV</sequence>
<feature type="compositionally biased region" description="Polar residues" evidence="1">
    <location>
        <begin position="44"/>
        <end position="56"/>
    </location>
</feature>
<dbReference type="InterPro" id="IPR001005">
    <property type="entry name" value="SANT/Myb"/>
</dbReference>
<evidence type="ECO:0000256" key="1">
    <source>
        <dbReference type="SAM" id="MobiDB-lite"/>
    </source>
</evidence>
<comment type="caution">
    <text evidence="5">The sequence shown here is derived from an EMBL/GenBank/DDBJ whole genome shotgun (WGS) entry which is preliminary data.</text>
</comment>
<keyword evidence="5" id="KW-0238">DNA-binding</keyword>